<evidence type="ECO:0000313" key="2">
    <source>
        <dbReference type="EMBL" id="UQC88193.1"/>
    </source>
</evidence>
<feature type="compositionally biased region" description="Basic and acidic residues" evidence="1">
    <location>
        <begin position="1019"/>
        <end position="1034"/>
    </location>
</feature>
<feature type="compositionally biased region" description="Basic and acidic residues" evidence="1">
    <location>
        <begin position="1"/>
        <end position="11"/>
    </location>
</feature>
<feature type="compositionally biased region" description="Low complexity" evidence="1">
    <location>
        <begin position="332"/>
        <end position="345"/>
    </location>
</feature>
<feature type="compositionally biased region" description="Polar residues" evidence="1">
    <location>
        <begin position="946"/>
        <end position="959"/>
    </location>
</feature>
<name>A0A9Q8WLP6_9PEZI</name>
<feature type="region of interest" description="Disordered" evidence="1">
    <location>
        <begin position="1"/>
        <end position="20"/>
    </location>
</feature>
<feature type="region of interest" description="Disordered" evidence="1">
    <location>
        <begin position="946"/>
        <end position="984"/>
    </location>
</feature>
<organism evidence="2 3">
    <name type="scientific">Colletotrichum lupini</name>
    <dbReference type="NCBI Taxonomy" id="145971"/>
    <lineage>
        <taxon>Eukaryota</taxon>
        <taxon>Fungi</taxon>
        <taxon>Dikarya</taxon>
        <taxon>Ascomycota</taxon>
        <taxon>Pezizomycotina</taxon>
        <taxon>Sordariomycetes</taxon>
        <taxon>Hypocreomycetidae</taxon>
        <taxon>Glomerellales</taxon>
        <taxon>Glomerellaceae</taxon>
        <taxon>Colletotrichum</taxon>
        <taxon>Colletotrichum acutatum species complex</taxon>
    </lineage>
</organism>
<accession>A0A9Q8WLP6</accession>
<dbReference type="GeneID" id="73347663"/>
<feature type="compositionally biased region" description="Basic residues" evidence="1">
    <location>
        <begin position="961"/>
        <end position="973"/>
    </location>
</feature>
<evidence type="ECO:0000256" key="1">
    <source>
        <dbReference type="SAM" id="MobiDB-lite"/>
    </source>
</evidence>
<protein>
    <submittedName>
        <fullName evidence="2">Uncharacterized protein</fullName>
    </submittedName>
</protein>
<dbReference type="KEGG" id="clup:CLUP02_13716"/>
<gene>
    <name evidence="2" type="ORF">CLUP02_13716</name>
</gene>
<feature type="compositionally biased region" description="Basic and acidic residues" evidence="1">
    <location>
        <begin position="873"/>
        <end position="883"/>
    </location>
</feature>
<feature type="region of interest" description="Disordered" evidence="1">
    <location>
        <begin position="858"/>
        <end position="909"/>
    </location>
</feature>
<proteinExistence type="predicted"/>
<reference evidence="2" key="1">
    <citation type="journal article" date="2021" name="Mol. Plant Microbe Interact.">
        <title>Complete Genome Sequence of the Plant-Pathogenic Fungus Colletotrichum lupini.</title>
        <authorList>
            <person name="Baroncelli R."/>
            <person name="Pensec F."/>
            <person name="Da Lio D."/>
            <person name="Boufleur T."/>
            <person name="Vicente I."/>
            <person name="Sarrocco S."/>
            <person name="Picot A."/>
            <person name="Baraldi E."/>
            <person name="Sukno S."/>
            <person name="Thon M."/>
            <person name="Le Floch G."/>
        </authorList>
    </citation>
    <scope>NUCLEOTIDE SEQUENCE</scope>
    <source>
        <strain evidence="2">IMI 504893</strain>
    </source>
</reference>
<dbReference type="EMBL" id="CP019479">
    <property type="protein sequence ID" value="UQC88193.1"/>
    <property type="molecule type" value="Genomic_DNA"/>
</dbReference>
<dbReference type="RefSeq" id="XP_049149799.1">
    <property type="nucleotide sequence ID" value="XM_049292653.1"/>
</dbReference>
<evidence type="ECO:0000313" key="3">
    <source>
        <dbReference type="Proteomes" id="UP000830671"/>
    </source>
</evidence>
<dbReference type="AlphaFoldDB" id="A0A9Q8WLP6"/>
<keyword evidence="3" id="KW-1185">Reference proteome</keyword>
<dbReference type="Proteomes" id="UP000830671">
    <property type="component" value="Chromosome 7"/>
</dbReference>
<feature type="region of interest" description="Disordered" evidence="1">
    <location>
        <begin position="1002"/>
        <end position="1041"/>
    </location>
</feature>
<sequence>MAAGAKQEERNATLLQRGRGKTDAEPIRSVLISLVIEPTLIRGYHWLASEAFRQGISLKPEATIILPMTPLPPYLPLPLWKPIPFFGLSAHFIPNSARSKERNFLPAITRILPHHLRLAAETCPNFVAPGRSLPRSHGSRCGYCTGSHDASLMSQVKLNLYVLPRGETIEAVCLRMPKQKAEVQSDPLAFLSPPARATLRFEETAPEVNSPCSWSLLGSSTFPKENLTGRKQPNEELAFVAPIGRHCLITPLVASVTVPDAVVVVHIHNLGPNQANTASSSPEFLVCVALRIVMHFERFRSLGSRRQLVSGKRPTGYARKQGFGTANCLGPSSSKSTHSGGKTVSNQPRVNEFPLVGRGDKLSGRGNLHLHAKPCYGFENPDQRCPSEAPKYAQTDSDLAARHVSFPSEISSGQWFDDACHRCTGTVRKARGYKEIHQEISSTLSRSLPATCGIGYAPRWVFGRPFGFQGMSSLRLEAQSQLLILEKGAAMVADNWASPATPTRGFHTHKYFLGGGALYLWCLPARQPLEKRGKPPIFSDGGPLYTVTCCYHLPRLPRIKDGTTGPRRDEILQLSWIDILRDFAVQERGWTYWKPRWFCGRAARSGQVWTKVGVRPSAGCARKNIFLHVASGTAAKRFAKGAAATTTTRPHPSAGWAYEEGENTISKPSAINFSPQCCSSLSGIMSLPEPLTARLQPTAVTIAPVVSKAAAGVRALATPLAVLSQFPVWPTPSTELLIDHVVLTGRQSTRPQQRPEKAAKCLQSPLLAAPATPGIGEGELAAKKKIFMGNPKVPLRSLSAPQYFGRSIGADVGVQNPLLLSAILLFRNYSIPRAAAAPLQRSNGHSLQLVCRNKAFETVPSGGASSPTAPNDFRPRPKQKTEQSFRAPTNDRRRKRTMNPSSSPFVSTSIKQAQNFPSIRYTHSKPSFPHPLDSPLPPFFLHAVENSSQTRHSPPSSKVNPGRHSRCHGRRRTTRETETSTERLPQAVGKAHHDWFFVRQARIPSPSRNNETDSVTGRRASERKLRTRRIREARPTSLTPSPWFDSLVTSWPPLFHE</sequence>
<feature type="compositionally biased region" description="Polar residues" evidence="1">
    <location>
        <begin position="898"/>
        <end position="909"/>
    </location>
</feature>
<feature type="region of interest" description="Disordered" evidence="1">
    <location>
        <begin position="328"/>
        <end position="354"/>
    </location>
</feature>
<feature type="compositionally biased region" description="Polar residues" evidence="1">
    <location>
        <begin position="1006"/>
        <end position="1015"/>
    </location>
</feature>